<evidence type="ECO:0000313" key="8">
    <source>
        <dbReference type="EMBL" id="EIE83455.1"/>
    </source>
</evidence>
<evidence type="ECO:0000256" key="6">
    <source>
        <dbReference type="SAM" id="MobiDB-lite"/>
    </source>
</evidence>
<dbReference type="Pfam" id="PF02854">
    <property type="entry name" value="MIF4G"/>
    <property type="match status" value="1"/>
</dbReference>
<evidence type="ECO:0000259" key="7">
    <source>
        <dbReference type="PROSITE" id="PS51366"/>
    </source>
</evidence>
<evidence type="ECO:0000256" key="2">
    <source>
        <dbReference type="ARBA" id="ARBA00006856"/>
    </source>
</evidence>
<dbReference type="GO" id="GO:0003723">
    <property type="term" value="F:RNA binding"/>
    <property type="evidence" value="ECO:0007669"/>
    <property type="project" value="InterPro"/>
</dbReference>
<evidence type="ECO:0000256" key="3">
    <source>
        <dbReference type="ARBA" id="ARBA00022664"/>
    </source>
</evidence>
<dbReference type="InterPro" id="IPR003890">
    <property type="entry name" value="MIF4G-like_typ-3"/>
</dbReference>
<dbReference type="FunFam" id="1.25.40.180:FF:000004">
    <property type="entry name" value="pre-mRNA-splicing factor CWC22 homolog"/>
    <property type="match status" value="1"/>
</dbReference>
<keyword evidence="4" id="KW-0508">mRNA splicing</keyword>
<keyword evidence="3" id="KW-0507">mRNA processing</keyword>
<evidence type="ECO:0000256" key="5">
    <source>
        <dbReference type="ARBA" id="ARBA00023242"/>
    </source>
</evidence>
<feature type="compositionally biased region" description="Acidic residues" evidence="6">
    <location>
        <begin position="321"/>
        <end position="332"/>
    </location>
</feature>
<feature type="domain" description="MI" evidence="7">
    <location>
        <begin position="345"/>
        <end position="463"/>
    </location>
</feature>
<dbReference type="AlphaFoldDB" id="I1C4S5"/>
<proteinExistence type="inferred from homology"/>
<dbReference type="VEuPathDB" id="FungiDB:RO3G_08160"/>
<name>I1C4S5_RHIO9</name>
<dbReference type="RefSeq" id="XP_067518851.1">
    <property type="nucleotide sequence ID" value="XM_067662750.1"/>
</dbReference>
<feature type="compositionally biased region" description="Acidic residues" evidence="6">
    <location>
        <begin position="304"/>
        <end position="313"/>
    </location>
</feature>
<dbReference type="PROSITE" id="PS51366">
    <property type="entry name" value="MI"/>
    <property type="match status" value="1"/>
</dbReference>
<accession>I1C4S5</accession>
<dbReference type="Gene3D" id="1.25.40.180">
    <property type="match status" value="1"/>
</dbReference>
<protein>
    <recommendedName>
        <fullName evidence="7">MI domain-containing protein</fullName>
    </recommendedName>
</protein>
<dbReference type="STRING" id="246409.I1C4S5"/>
<organism evidence="8 9">
    <name type="scientific">Rhizopus delemar (strain RA 99-880 / ATCC MYA-4621 / FGSC 9543 / NRRL 43880)</name>
    <name type="common">Mucormycosis agent</name>
    <name type="synonym">Rhizopus arrhizus var. delemar</name>
    <dbReference type="NCBI Taxonomy" id="246409"/>
    <lineage>
        <taxon>Eukaryota</taxon>
        <taxon>Fungi</taxon>
        <taxon>Fungi incertae sedis</taxon>
        <taxon>Mucoromycota</taxon>
        <taxon>Mucoromycotina</taxon>
        <taxon>Mucoromycetes</taxon>
        <taxon>Mucorales</taxon>
        <taxon>Mucorineae</taxon>
        <taxon>Rhizopodaceae</taxon>
        <taxon>Rhizopus</taxon>
    </lineage>
</organism>
<evidence type="ECO:0000313" key="9">
    <source>
        <dbReference type="Proteomes" id="UP000009138"/>
    </source>
</evidence>
<dbReference type="Pfam" id="PF02847">
    <property type="entry name" value="MA3"/>
    <property type="match status" value="1"/>
</dbReference>
<dbReference type="SMART" id="SM00544">
    <property type="entry name" value="MA3"/>
    <property type="match status" value="1"/>
</dbReference>
<dbReference type="OMA" id="VIEGCCE"/>
<dbReference type="GeneID" id="93615131"/>
<comment type="similarity">
    <text evidence="2">Belongs to the CWC22 family.</text>
</comment>
<dbReference type="InterPro" id="IPR016024">
    <property type="entry name" value="ARM-type_fold"/>
</dbReference>
<evidence type="ECO:0000256" key="4">
    <source>
        <dbReference type="ARBA" id="ARBA00023187"/>
    </source>
</evidence>
<dbReference type="eggNOG" id="KOG2140">
    <property type="taxonomic scope" value="Eukaryota"/>
</dbReference>
<dbReference type="GO" id="GO:0071013">
    <property type="term" value="C:catalytic step 2 spliceosome"/>
    <property type="evidence" value="ECO:0007669"/>
    <property type="project" value="TreeGrafter"/>
</dbReference>
<dbReference type="GO" id="GO:0000398">
    <property type="term" value="P:mRNA splicing, via spliceosome"/>
    <property type="evidence" value="ECO:0007669"/>
    <property type="project" value="TreeGrafter"/>
</dbReference>
<keyword evidence="9" id="KW-1185">Reference proteome</keyword>
<dbReference type="InterPro" id="IPR050781">
    <property type="entry name" value="CWC22_splicing_factor"/>
</dbReference>
<dbReference type="EMBL" id="CH476737">
    <property type="protein sequence ID" value="EIE83455.1"/>
    <property type="molecule type" value="Genomic_DNA"/>
</dbReference>
<dbReference type="SUPFAM" id="SSF48371">
    <property type="entry name" value="ARM repeat"/>
    <property type="match status" value="1"/>
</dbReference>
<dbReference type="OrthoDB" id="1924287at2759"/>
<feature type="region of interest" description="Disordered" evidence="6">
    <location>
        <begin position="302"/>
        <end position="336"/>
    </location>
</feature>
<dbReference type="PANTHER" id="PTHR18034">
    <property type="entry name" value="CELL CYCLE CONTROL PROTEIN CWF22-RELATED"/>
    <property type="match status" value="1"/>
</dbReference>
<dbReference type="SMART" id="SM00543">
    <property type="entry name" value="MIF4G"/>
    <property type="match status" value="1"/>
</dbReference>
<comment type="subcellular location">
    <subcellularLocation>
        <location evidence="1">Nucleus</location>
    </subcellularLocation>
</comment>
<dbReference type="Proteomes" id="UP000009138">
    <property type="component" value="Unassembled WGS sequence"/>
</dbReference>
<dbReference type="InParanoid" id="I1C4S5"/>
<evidence type="ECO:0000256" key="1">
    <source>
        <dbReference type="ARBA" id="ARBA00004123"/>
    </source>
</evidence>
<gene>
    <name evidence="8" type="ORF">RO3G_08160</name>
</gene>
<dbReference type="PANTHER" id="PTHR18034:SF3">
    <property type="entry name" value="PRE-MRNA-SPLICING FACTOR CWC22 HOMOLOG"/>
    <property type="match status" value="1"/>
</dbReference>
<keyword evidence="5" id="KW-0539">Nucleus</keyword>
<reference evidence="8 9" key="1">
    <citation type="journal article" date="2009" name="PLoS Genet.">
        <title>Genomic analysis of the basal lineage fungus Rhizopus oryzae reveals a whole-genome duplication.</title>
        <authorList>
            <person name="Ma L.-J."/>
            <person name="Ibrahim A.S."/>
            <person name="Skory C."/>
            <person name="Grabherr M.G."/>
            <person name="Burger G."/>
            <person name="Butler M."/>
            <person name="Elias M."/>
            <person name="Idnurm A."/>
            <person name="Lang B.F."/>
            <person name="Sone T."/>
            <person name="Abe A."/>
            <person name="Calvo S.E."/>
            <person name="Corrochano L.M."/>
            <person name="Engels R."/>
            <person name="Fu J."/>
            <person name="Hansberg W."/>
            <person name="Kim J.-M."/>
            <person name="Kodira C.D."/>
            <person name="Koehrsen M.J."/>
            <person name="Liu B."/>
            <person name="Miranda-Saavedra D."/>
            <person name="O'Leary S."/>
            <person name="Ortiz-Castellanos L."/>
            <person name="Poulter R."/>
            <person name="Rodriguez-Romero J."/>
            <person name="Ruiz-Herrera J."/>
            <person name="Shen Y.-Q."/>
            <person name="Zeng Q."/>
            <person name="Galagan J."/>
            <person name="Birren B.W."/>
            <person name="Cuomo C.A."/>
            <person name="Wickes B.L."/>
        </authorList>
    </citation>
    <scope>NUCLEOTIDE SEQUENCE [LARGE SCALE GENOMIC DNA]</scope>
    <source>
        <strain evidence="9">RA 99-880 / ATCC MYA-4621 / FGSC 9543 / NRRL 43880</strain>
    </source>
</reference>
<sequence>MTSEVGTIARGNRPNEVDALMLTTRTGGAYIPPHRLRQMQQSITDNSSEAYQRITWEALKKSINGLINKVNTSNVKMIIPELFGENLIRGRGLYCRSMMKAQTASLPFTPVYAAVTAVVNTKLPAVGALLLTRLVVQFRRAFRRNDKTSCLATTTFIAHLTNQLVAHEILALQILALLLERPTDDSVEIAVGFMREVGAHLANVSPKANNAIYERFRAVLHEGEIDKRIQYMIEVLFQVRKDKYKDNPAVIKELDLVEEEDQITHNISLDDDDLDTEDMLNIFKYDPDYTENEEKYNAIKSEILGDDESEDESGSSGSGESESEEESDEEEELKVVDETNADIIELRRKIYLTVMSSVNFEEACHKLMKLHVPEGHEIELCNMVIECCSQERTYLKYYGLMAERFCKLNRTWVDNFVHCFEEVYNTIHRYETNRLPCLACFPKTIQRTLGLPSTIGQVSVLVR</sequence>
<dbReference type="InterPro" id="IPR003891">
    <property type="entry name" value="Initiation_fac_eIF4g_MI"/>
</dbReference>